<dbReference type="Pfam" id="PF10533">
    <property type="entry name" value="Plant_zn_clust"/>
    <property type="match status" value="1"/>
</dbReference>
<comment type="subcellular location">
    <subcellularLocation>
        <location evidence="1">Nucleus</location>
    </subcellularLocation>
</comment>
<dbReference type="Gene3D" id="2.20.25.80">
    <property type="entry name" value="WRKY domain"/>
    <property type="match status" value="1"/>
</dbReference>
<accession>J9ZZX8</accession>
<keyword evidence="2" id="KW-0805">Transcription regulation</keyword>
<evidence type="ECO:0000256" key="1">
    <source>
        <dbReference type="ARBA" id="ARBA00004123"/>
    </source>
</evidence>
<evidence type="ECO:0000256" key="2">
    <source>
        <dbReference type="ARBA" id="ARBA00023015"/>
    </source>
</evidence>
<keyword evidence="5" id="KW-0539">Nucleus</keyword>
<dbReference type="PANTHER" id="PTHR31282">
    <property type="entry name" value="WRKY TRANSCRIPTION FACTOR 21-RELATED"/>
    <property type="match status" value="1"/>
</dbReference>
<proteinExistence type="predicted"/>
<dbReference type="InterPro" id="IPR018872">
    <property type="entry name" value="Zn-cluster-dom"/>
</dbReference>
<evidence type="ECO:0000256" key="4">
    <source>
        <dbReference type="ARBA" id="ARBA00023163"/>
    </source>
</evidence>
<evidence type="ECO:0000256" key="5">
    <source>
        <dbReference type="ARBA" id="ARBA00023242"/>
    </source>
</evidence>
<protein>
    <submittedName>
        <fullName evidence="7">WRKY transcription factor 2</fullName>
    </submittedName>
</protein>
<dbReference type="InterPro" id="IPR003657">
    <property type="entry name" value="WRKY_dom"/>
</dbReference>
<dbReference type="GO" id="GO:0003700">
    <property type="term" value="F:DNA-binding transcription factor activity"/>
    <property type="evidence" value="ECO:0007669"/>
    <property type="project" value="InterPro"/>
</dbReference>
<name>J9ZZX8_9CARY</name>
<dbReference type="GO" id="GO:0005516">
    <property type="term" value="F:calmodulin binding"/>
    <property type="evidence" value="ECO:0007669"/>
    <property type="project" value="UniProtKB-ARBA"/>
</dbReference>
<reference evidence="7" key="1">
    <citation type="journal article" date="2013" name="Plant Mol. Biol.">
        <title>A WRKY gene from Tamarix hispida, ThWRKY4, mediates abiotic stress responses by modulating reactive oxygen species and expression of stress-responsive genes.</title>
        <authorList>
            <person name="Zheng L."/>
            <person name="Liu G."/>
            <person name="Meng X."/>
            <person name="Liu Y."/>
            <person name="Ji X."/>
            <person name="Li Y."/>
            <person name="Nie X."/>
            <person name="Wang Y."/>
        </authorList>
    </citation>
    <scope>NUCLEOTIDE SEQUENCE</scope>
</reference>
<dbReference type="AlphaFoldDB" id="J9ZZX8"/>
<keyword evidence="4" id="KW-0804">Transcription</keyword>
<feature type="domain" description="WRKY" evidence="6">
    <location>
        <begin position="287"/>
        <end position="331"/>
    </location>
</feature>
<dbReference type="PROSITE" id="PS50811">
    <property type="entry name" value="WRKY"/>
    <property type="match status" value="1"/>
</dbReference>
<sequence>MEGVEEANKSAVESCHVVLDLLSQPQDHIQRRNVSVETGQAVAKFKRVVSLLNNGLGHARVRMANKFRTPLPEKIFLESTPNSKTDRQQPPPLVKPFPLLQHNLNETPVHENGSSIGKTALCLGNSSLELGSSNGKTSLQLGQPTPAAPIPLAAHYNPQLLQQHRFQLQQQQQQQQLKYQAEQWYKKGNSGINLNFDSTSCTPTISSNRSFMSSLSIDGSVANLSGSGFSLIGAAHSADQSSSQLKKRCFFRGEDGSVKCASSGRCHCKKRKHRVKRSIKVPAISNKVADIPPDEYSWRKYGQKPIKGSPHPRGYYKCSSVRGCPARKHVEEVFRRSYNAYCHIRR</sequence>
<gene>
    <name evidence="7" type="primary">WRKY2</name>
</gene>
<evidence type="ECO:0000256" key="3">
    <source>
        <dbReference type="ARBA" id="ARBA00023125"/>
    </source>
</evidence>
<dbReference type="Pfam" id="PF03106">
    <property type="entry name" value="WRKY"/>
    <property type="match status" value="1"/>
</dbReference>
<dbReference type="SUPFAM" id="SSF118290">
    <property type="entry name" value="WRKY DNA-binding domain"/>
    <property type="match status" value="1"/>
</dbReference>
<evidence type="ECO:0000259" key="6">
    <source>
        <dbReference type="PROSITE" id="PS50811"/>
    </source>
</evidence>
<dbReference type="GO" id="GO:0043565">
    <property type="term" value="F:sequence-specific DNA binding"/>
    <property type="evidence" value="ECO:0007669"/>
    <property type="project" value="InterPro"/>
</dbReference>
<dbReference type="InterPro" id="IPR044810">
    <property type="entry name" value="WRKY_plant"/>
</dbReference>
<organism evidence="7">
    <name type="scientific">Tamarix hispida</name>
    <dbReference type="NCBI Taxonomy" id="189793"/>
    <lineage>
        <taxon>Eukaryota</taxon>
        <taxon>Viridiplantae</taxon>
        <taxon>Streptophyta</taxon>
        <taxon>Embryophyta</taxon>
        <taxon>Tracheophyta</taxon>
        <taxon>Spermatophyta</taxon>
        <taxon>Magnoliopsida</taxon>
        <taxon>eudicotyledons</taxon>
        <taxon>Gunneridae</taxon>
        <taxon>Pentapetalae</taxon>
        <taxon>Caryophyllales</taxon>
        <taxon>Tamaricaceae</taxon>
        <taxon>Tamarix</taxon>
    </lineage>
</organism>
<dbReference type="SMART" id="SM00774">
    <property type="entry name" value="WRKY"/>
    <property type="match status" value="1"/>
</dbReference>
<dbReference type="EMBL" id="JX416192">
    <property type="protein sequence ID" value="AFS64068.1"/>
    <property type="molecule type" value="Genomic_DNA"/>
</dbReference>
<dbReference type="GO" id="GO:0005634">
    <property type="term" value="C:nucleus"/>
    <property type="evidence" value="ECO:0007669"/>
    <property type="project" value="UniProtKB-SubCell"/>
</dbReference>
<evidence type="ECO:0000313" key="7">
    <source>
        <dbReference type="EMBL" id="AFS64068.1"/>
    </source>
</evidence>
<dbReference type="InterPro" id="IPR036576">
    <property type="entry name" value="WRKY_dom_sf"/>
</dbReference>
<keyword evidence="3" id="KW-0238">DNA-binding</keyword>